<dbReference type="PANTHER" id="PTHR20883">
    <property type="entry name" value="PHYTANOYL-COA DIOXYGENASE DOMAIN CONTAINING 1"/>
    <property type="match status" value="1"/>
</dbReference>
<dbReference type="SUPFAM" id="SSF51197">
    <property type="entry name" value="Clavaminate synthase-like"/>
    <property type="match status" value="1"/>
</dbReference>
<dbReference type="GeneID" id="111137433"/>
<accession>A0A8B8EYG1</accession>
<sequence length="359" mass="41409">MPGHYPGHSDEAFPEAFTLPAMPAQPKEKKPGQLPEESIRQFFEEGYIVVKDFFSESELEPCKKALEKLVDDVAQRLFKAGKISSLYEDCDPFHERLQKIDKEWPGAAILVIKNQVLPQAMKDIWTNERLLNVIEQIIGPNIAGNCVYNIRSKLPQHEPTVVPWHQDNGYFDKDAYSQLIPTAWIPFVNANEKNGGLQFARRGHKTGRTADHTCCWQGTWYIMLDEKEMKDTLDVDLEKDFRSVEVPYGGMVLFSNVIPHQSLPNVSNEIRWSMDLRWQDARKPPSFHGLKDHVVFRTSENPNHVIDWATFEAVDRTEVQLKAVEDLREDKPEEGFDTLITGPWMKIWEITNTNRHVVL</sequence>
<dbReference type="Pfam" id="PF05721">
    <property type="entry name" value="PhyH"/>
    <property type="match status" value="1"/>
</dbReference>
<dbReference type="OrthoDB" id="2328924at2759"/>
<dbReference type="AlphaFoldDB" id="A0A8B8EYG1"/>
<dbReference type="Gene3D" id="2.60.120.620">
    <property type="entry name" value="q2cbj1_9rhob like domain"/>
    <property type="match status" value="1"/>
</dbReference>
<gene>
    <name evidence="3" type="primary">LOC111137433</name>
</gene>
<dbReference type="PANTHER" id="PTHR20883:SF14">
    <property type="entry name" value="PHYTANOYL-COA DIOXYGENASE"/>
    <property type="match status" value="1"/>
</dbReference>
<evidence type="ECO:0000313" key="2">
    <source>
        <dbReference type="Proteomes" id="UP000694844"/>
    </source>
</evidence>
<dbReference type="InterPro" id="IPR008775">
    <property type="entry name" value="Phytyl_CoA_dOase-like"/>
</dbReference>
<evidence type="ECO:0000313" key="3">
    <source>
        <dbReference type="RefSeq" id="XP_022344593.1"/>
    </source>
</evidence>
<reference evidence="3" key="1">
    <citation type="submission" date="2025-08" db="UniProtKB">
        <authorList>
            <consortium name="RefSeq"/>
        </authorList>
    </citation>
    <scope>IDENTIFICATION</scope>
    <source>
        <tissue evidence="3">Whole sample</tissue>
    </source>
</reference>
<evidence type="ECO:0000256" key="1">
    <source>
        <dbReference type="ARBA" id="ARBA00001962"/>
    </source>
</evidence>
<protein>
    <submittedName>
        <fullName evidence="3">Uncharacterized protein LOC111137433</fullName>
    </submittedName>
</protein>
<proteinExistence type="predicted"/>
<name>A0A8B8EYG1_CRAVI</name>
<comment type="cofactor">
    <cofactor evidence="1">
        <name>Fe cation</name>
        <dbReference type="ChEBI" id="CHEBI:24875"/>
    </cofactor>
</comment>
<keyword evidence="2" id="KW-1185">Reference proteome</keyword>
<dbReference type="RefSeq" id="XP_022344593.1">
    <property type="nucleotide sequence ID" value="XM_022488885.1"/>
</dbReference>
<dbReference type="KEGG" id="cvn:111137433"/>
<organism evidence="2 3">
    <name type="scientific">Crassostrea virginica</name>
    <name type="common">Eastern oyster</name>
    <dbReference type="NCBI Taxonomy" id="6565"/>
    <lineage>
        <taxon>Eukaryota</taxon>
        <taxon>Metazoa</taxon>
        <taxon>Spiralia</taxon>
        <taxon>Lophotrochozoa</taxon>
        <taxon>Mollusca</taxon>
        <taxon>Bivalvia</taxon>
        <taxon>Autobranchia</taxon>
        <taxon>Pteriomorphia</taxon>
        <taxon>Ostreida</taxon>
        <taxon>Ostreoidea</taxon>
        <taxon>Ostreidae</taxon>
        <taxon>Crassostrea</taxon>
    </lineage>
</organism>
<dbReference type="Proteomes" id="UP000694844">
    <property type="component" value="Chromosome 5"/>
</dbReference>